<evidence type="ECO:0000313" key="2">
    <source>
        <dbReference type="Proteomes" id="UP000030711"/>
    </source>
</evidence>
<dbReference type="EMBL" id="CM064438">
    <property type="protein sequence ID" value="KAK3433589.1"/>
    <property type="molecule type" value="Genomic_DNA"/>
</dbReference>
<keyword evidence="2" id="KW-1185">Reference proteome</keyword>
<protein>
    <submittedName>
        <fullName evidence="1">Uncharacterized protein</fullName>
    </submittedName>
</protein>
<dbReference type="Proteomes" id="UP000030711">
    <property type="component" value="Chromosome 4"/>
</dbReference>
<organism evidence="1 2">
    <name type="scientific">Eucalyptus grandis</name>
    <name type="common">Flooded gum</name>
    <dbReference type="NCBI Taxonomy" id="71139"/>
    <lineage>
        <taxon>Eukaryota</taxon>
        <taxon>Viridiplantae</taxon>
        <taxon>Streptophyta</taxon>
        <taxon>Embryophyta</taxon>
        <taxon>Tracheophyta</taxon>
        <taxon>Spermatophyta</taxon>
        <taxon>Magnoliopsida</taxon>
        <taxon>eudicotyledons</taxon>
        <taxon>Gunneridae</taxon>
        <taxon>Pentapetalae</taxon>
        <taxon>rosids</taxon>
        <taxon>malvids</taxon>
        <taxon>Myrtales</taxon>
        <taxon>Myrtaceae</taxon>
        <taxon>Myrtoideae</taxon>
        <taxon>Eucalypteae</taxon>
        <taxon>Eucalyptus</taxon>
    </lineage>
</organism>
<proteinExistence type="predicted"/>
<sequence length="126" mass="14696">MEIATLKPLFTQKPNRWGYSPMHLALQKKHYHTYKINRFKLYSSIEGDEDLLDHVSERPFPNTPLHYAADKGKTKVAMEIATLKPLFTQKLNRCGDSPMHLALRKKHYRTVRALMTLDPELIRVHG</sequence>
<name>A0ACC3L4B5_EUCGR</name>
<evidence type="ECO:0000313" key="1">
    <source>
        <dbReference type="EMBL" id="KAK3433589.1"/>
    </source>
</evidence>
<accession>A0ACC3L4B5</accession>
<gene>
    <name evidence="1" type="ORF">EUGRSUZ_L00120</name>
</gene>
<reference evidence="1 2" key="1">
    <citation type="journal article" date="2014" name="Nature">
        <title>The genome of Eucalyptus grandis.</title>
        <authorList>
            <person name="Myburg A.A."/>
            <person name="Grattapaglia D."/>
            <person name="Tuskan G.A."/>
            <person name="Hellsten U."/>
            <person name="Hayes R.D."/>
            <person name="Grimwood J."/>
            <person name="Jenkins J."/>
            <person name="Lindquist E."/>
            <person name="Tice H."/>
            <person name="Bauer D."/>
            <person name="Goodstein D.M."/>
            <person name="Dubchak I."/>
            <person name="Poliakov A."/>
            <person name="Mizrachi E."/>
            <person name="Kullan A.R."/>
            <person name="Hussey S.G."/>
            <person name="Pinard D."/>
            <person name="van der Merwe K."/>
            <person name="Singh P."/>
            <person name="van Jaarsveld I."/>
            <person name="Silva-Junior O.B."/>
            <person name="Togawa R.C."/>
            <person name="Pappas M.R."/>
            <person name="Faria D.A."/>
            <person name="Sansaloni C.P."/>
            <person name="Petroli C.D."/>
            <person name="Yang X."/>
            <person name="Ranjan P."/>
            <person name="Tschaplinski T.J."/>
            <person name="Ye C.Y."/>
            <person name="Li T."/>
            <person name="Sterck L."/>
            <person name="Vanneste K."/>
            <person name="Murat F."/>
            <person name="Soler M."/>
            <person name="Clemente H.S."/>
            <person name="Saidi N."/>
            <person name="Cassan-Wang H."/>
            <person name="Dunand C."/>
            <person name="Hefer C.A."/>
            <person name="Bornberg-Bauer E."/>
            <person name="Kersting A.R."/>
            <person name="Vining K."/>
            <person name="Amarasinghe V."/>
            <person name="Ranik M."/>
            <person name="Naithani S."/>
            <person name="Elser J."/>
            <person name="Boyd A.E."/>
            <person name="Liston A."/>
            <person name="Spatafora J.W."/>
            <person name="Dharmwardhana P."/>
            <person name="Raja R."/>
            <person name="Sullivan C."/>
            <person name="Romanel E."/>
            <person name="Alves-Ferreira M."/>
            <person name="Kulheim C."/>
            <person name="Foley W."/>
            <person name="Carocha V."/>
            <person name="Paiva J."/>
            <person name="Kudrna D."/>
            <person name="Brommonschenkel S.H."/>
            <person name="Pasquali G."/>
            <person name="Byrne M."/>
            <person name="Rigault P."/>
            <person name="Tibbits J."/>
            <person name="Spokevicius A."/>
            <person name="Jones R.C."/>
            <person name="Steane D.A."/>
            <person name="Vaillancourt R.E."/>
            <person name="Potts B.M."/>
            <person name="Joubert F."/>
            <person name="Barry K."/>
            <person name="Pappas G.J."/>
            <person name="Strauss S.H."/>
            <person name="Jaiswal P."/>
            <person name="Grima-Pettenati J."/>
            <person name="Salse J."/>
            <person name="Van de Peer Y."/>
            <person name="Rokhsar D.S."/>
            <person name="Schmutz J."/>
        </authorList>
    </citation>
    <scope>NUCLEOTIDE SEQUENCE [LARGE SCALE GENOMIC DNA]</scope>
    <source>
        <strain evidence="2">cv. BRASUZ1</strain>
        <tissue evidence="1">Leaf extractions</tissue>
    </source>
</reference>
<comment type="caution">
    <text evidence="1">The sequence shown here is derived from an EMBL/GenBank/DDBJ whole genome shotgun (WGS) entry which is preliminary data.</text>
</comment>